<evidence type="ECO:0000313" key="3">
    <source>
        <dbReference type="Proteomes" id="UP000032142"/>
    </source>
</evidence>
<reference evidence="1" key="1">
    <citation type="submission" date="2014-09" db="EMBL/GenBank/DDBJ databases">
        <title>G. arboreum L. cv. AKA8401 A2 genome assembly version 1.0.</title>
        <authorList>
            <person name="Mudge J."/>
            <person name="Ramaraj T."/>
            <person name="Lindquist I.E."/>
            <person name="Bharti A.K."/>
            <person name="Sundararajan A."/>
            <person name="Cameron C.T."/>
            <person name="Woodward J.E."/>
            <person name="May G.D."/>
            <person name="Brubaker C."/>
            <person name="Broadhvest J."/>
            <person name="Wilkins T.A."/>
        </authorList>
    </citation>
    <scope>NUCLEOTIDE SEQUENCE</scope>
</reference>
<dbReference type="EMBL" id="KN397311">
    <property type="protein sequence ID" value="KHG12227.1"/>
    <property type="molecule type" value="Genomic_DNA"/>
</dbReference>
<dbReference type="Proteomes" id="UP000032142">
    <property type="component" value="Unassembled WGS sequence"/>
</dbReference>
<dbReference type="AlphaFoldDB" id="A0A0B0NHU2"/>
<evidence type="ECO:0000313" key="2">
    <source>
        <dbReference type="EMBL" id="KHG15161.1"/>
    </source>
</evidence>
<organism evidence="1 3">
    <name type="scientific">Gossypium arboreum</name>
    <name type="common">Tree cotton</name>
    <name type="synonym">Gossypium nanking</name>
    <dbReference type="NCBI Taxonomy" id="29729"/>
    <lineage>
        <taxon>Eukaryota</taxon>
        <taxon>Viridiplantae</taxon>
        <taxon>Streptophyta</taxon>
        <taxon>Embryophyta</taxon>
        <taxon>Tracheophyta</taxon>
        <taxon>Spermatophyta</taxon>
        <taxon>Magnoliopsida</taxon>
        <taxon>eudicotyledons</taxon>
        <taxon>Gunneridae</taxon>
        <taxon>Pentapetalae</taxon>
        <taxon>rosids</taxon>
        <taxon>malvids</taxon>
        <taxon>Malvales</taxon>
        <taxon>Malvaceae</taxon>
        <taxon>Malvoideae</taxon>
        <taxon>Gossypium</taxon>
    </lineage>
</organism>
<gene>
    <name evidence="1" type="ORF">F383_17457</name>
    <name evidence="2" type="ORF">F383_20045</name>
</gene>
<accession>A0A0B0NHU2</accession>
<dbReference type="EMBL" id="KN403096">
    <property type="protein sequence ID" value="KHG15161.1"/>
    <property type="molecule type" value="Genomic_DNA"/>
</dbReference>
<protein>
    <submittedName>
        <fullName evidence="1">Uncharacterized protein</fullName>
    </submittedName>
</protein>
<evidence type="ECO:0000313" key="1">
    <source>
        <dbReference type="EMBL" id="KHG12227.1"/>
    </source>
</evidence>
<proteinExistence type="predicted"/>
<name>A0A0B0NHU2_GOSAR</name>
<sequence length="18" mass="2003">MANHTPVCKAMWSILTSI</sequence>
<keyword evidence="3" id="KW-1185">Reference proteome</keyword>
<reference evidence="3" key="2">
    <citation type="submission" date="2014-09" db="EMBL/GenBank/DDBJ databases">
        <authorList>
            <person name="Mudge J."/>
            <person name="Ramaraj T."/>
            <person name="Lindquist I.E."/>
            <person name="Bharti A.K."/>
            <person name="Sundararajan A."/>
            <person name="Cameron C.T."/>
            <person name="Woodward J.E."/>
            <person name="May G.D."/>
            <person name="Brubaker C."/>
            <person name="Broadhvest J."/>
            <person name="Wilkins T.A."/>
        </authorList>
    </citation>
    <scope>NUCLEOTIDE SEQUENCE</scope>
    <source>
        <strain evidence="3">cv. AKA8401</strain>
    </source>
</reference>